<dbReference type="Gene3D" id="3.40.50.300">
    <property type="entry name" value="P-loop containing nucleotide triphosphate hydrolases"/>
    <property type="match status" value="3"/>
</dbReference>
<dbReference type="GO" id="GO:0005524">
    <property type="term" value="F:ATP binding"/>
    <property type="evidence" value="ECO:0007669"/>
    <property type="project" value="UniProtKB-KW"/>
</dbReference>
<keyword evidence="3" id="KW-0378">Hydrolase</keyword>
<evidence type="ECO:0000256" key="3">
    <source>
        <dbReference type="ARBA" id="ARBA00022801"/>
    </source>
</evidence>
<accession>A0A940DJT8</accession>
<dbReference type="Pfam" id="PF18741">
    <property type="entry name" value="MTES_1575"/>
    <property type="match status" value="1"/>
</dbReference>
<organism evidence="9 10">
    <name type="scientific">Candidatus Stercoripulliclostridium pullicola</name>
    <dbReference type="NCBI Taxonomy" id="2840953"/>
    <lineage>
        <taxon>Bacteria</taxon>
        <taxon>Bacillati</taxon>
        <taxon>Bacillota</taxon>
        <taxon>Clostridia</taxon>
        <taxon>Eubacteriales</taxon>
        <taxon>Candidatus Stercoripulliclostridium</taxon>
    </lineage>
</organism>
<evidence type="ECO:0000256" key="2">
    <source>
        <dbReference type="ARBA" id="ARBA00022741"/>
    </source>
</evidence>
<dbReference type="InterPro" id="IPR027417">
    <property type="entry name" value="P-loop_NTPase"/>
</dbReference>
<proteinExistence type="inferred from homology"/>
<dbReference type="GO" id="GO:0016787">
    <property type="term" value="F:hydrolase activity"/>
    <property type="evidence" value="ECO:0007669"/>
    <property type="project" value="UniProtKB-KW"/>
</dbReference>
<dbReference type="InterPro" id="IPR041677">
    <property type="entry name" value="DNA2/NAM7_AAA_11"/>
</dbReference>
<dbReference type="Proteomes" id="UP000727857">
    <property type="component" value="Unassembled WGS sequence"/>
</dbReference>
<feature type="domain" description="DNA2/NAM7 helicase-like C-terminal" evidence="7">
    <location>
        <begin position="1226"/>
        <end position="1432"/>
    </location>
</feature>
<name>A0A940DJT8_9FIRM</name>
<keyword evidence="2" id="KW-0547">Nucleotide-binding</keyword>
<dbReference type="SUPFAM" id="SSF52540">
    <property type="entry name" value="P-loop containing nucleoside triphosphate hydrolases"/>
    <property type="match status" value="1"/>
</dbReference>
<evidence type="ECO:0000259" key="8">
    <source>
        <dbReference type="Pfam" id="PF18741"/>
    </source>
</evidence>
<dbReference type="InterPro" id="IPR025103">
    <property type="entry name" value="DUF4011"/>
</dbReference>
<dbReference type="InterPro" id="IPR047187">
    <property type="entry name" value="SF1_C_Upf1"/>
</dbReference>
<dbReference type="InterPro" id="IPR041679">
    <property type="entry name" value="DNA2/NAM7-like_C"/>
</dbReference>
<dbReference type="GO" id="GO:0004386">
    <property type="term" value="F:helicase activity"/>
    <property type="evidence" value="ECO:0007669"/>
    <property type="project" value="UniProtKB-KW"/>
</dbReference>
<evidence type="ECO:0000256" key="4">
    <source>
        <dbReference type="ARBA" id="ARBA00022806"/>
    </source>
</evidence>
<gene>
    <name evidence="9" type="ORF">IAB16_07440</name>
</gene>
<dbReference type="Pfam" id="PF13087">
    <property type="entry name" value="AAA_12"/>
    <property type="match status" value="1"/>
</dbReference>
<feature type="domain" description="Restriction endonuclease type II-like" evidence="8">
    <location>
        <begin position="1486"/>
        <end position="1579"/>
    </location>
</feature>
<feature type="domain" description="DNA2/NAM7 helicase helicase" evidence="6">
    <location>
        <begin position="1160"/>
        <end position="1200"/>
    </location>
</feature>
<evidence type="ECO:0000259" key="7">
    <source>
        <dbReference type="Pfam" id="PF13087"/>
    </source>
</evidence>
<dbReference type="CDD" id="cd18808">
    <property type="entry name" value="SF1_C_Upf1"/>
    <property type="match status" value="1"/>
</dbReference>
<dbReference type="InterPro" id="IPR049468">
    <property type="entry name" value="Restrct_endonuc-II-like_dom"/>
</dbReference>
<evidence type="ECO:0000313" key="9">
    <source>
        <dbReference type="EMBL" id="MBO8424838.1"/>
    </source>
</evidence>
<evidence type="ECO:0000313" key="10">
    <source>
        <dbReference type="Proteomes" id="UP000727857"/>
    </source>
</evidence>
<dbReference type="Pfam" id="PF13195">
    <property type="entry name" value="DUF4011"/>
    <property type="match status" value="1"/>
</dbReference>
<dbReference type="PANTHER" id="PTHR43788">
    <property type="entry name" value="DNA2/NAM7 HELICASE FAMILY MEMBER"/>
    <property type="match status" value="1"/>
</dbReference>
<dbReference type="Pfam" id="PF13086">
    <property type="entry name" value="AAA_11"/>
    <property type="match status" value="1"/>
</dbReference>
<evidence type="ECO:0000259" key="6">
    <source>
        <dbReference type="Pfam" id="PF13086"/>
    </source>
</evidence>
<comment type="caution">
    <text evidence="9">The sequence shown here is derived from an EMBL/GenBank/DDBJ whole genome shotgun (WGS) entry which is preliminary data.</text>
</comment>
<comment type="similarity">
    <text evidence="1">Belongs to the DNA2/NAM7 helicase family.</text>
</comment>
<protein>
    <submittedName>
        <fullName evidence="9">DUF4011 domain-containing protein</fullName>
    </submittedName>
</protein>
<evidence type="ECO:0000256" key="5">
    <source>
        <dbReference type="ARBA" id="ARBA00022840"/>
    </source>
</evidence>
<reference evidence="9" key="2">
    <citation type="journal article" date="2021" name="PeerJ">
        <title>Extensive microbial diversity within the chicken gut microbiome revealed by metagenomics and culture.</title>
        <authorList>
            <person name="Gilroy R."/>
            <person name="Ravi A."/>
            <person name="Getino M."/>
            <person name="Pursley I."/>
            <person name="Horton D.L."/>
            <person name="Alikhan N.F."/>
            <person name="Baker D."/>
            <person name="Gharbi K."/>
            <person name="Hall N."/>
            <person name="Watson M."/>
            <person name="Adriaenssens E.M."/>
            <person name="Foster-Nyarko E."/>
            <person name="Jarju S."/>
            <person name="Secka A."/>
            <person name="Antonio M."/>
            <person name="Oren A."/>
            <person name="Chaudhuri R.R."/>
            <person name="La Ragione R."/>
            <person name="Hildebrand F."/>
            <person name="Pallen M.J."/>
        </authorList>
    </citation>
    <scope>NUCLEOTIDE SEQUENCE</scope>
    <source>
        <strain evidence="9">517</strain>
    </source>
</reference>
<sequence>MERSKFKYVCDAVRNMCVAEPGWRKKPSSIIADFLKSEASFGYGLTLRELLGAAFELIEERTAFRVSAGGELELEELACRLMSRKKIEGYKYTAYLFALSVAAVCTGNASADDVDCDLFDSNELISFNAGMSVAVESDPVKKRLKKYRIRLLDFSHGNPLVNFKVTKKSSAVLFCADHRATLREIMGGKRIKLAGWKPLDPSTIYKCKICGRTEFGKYDFNAKKVQGAAPCPVCDEGNVHNRKSMVPVKELLTVIPDEGVVCECGKRISPDELKRSGKCPACGKEQEFSTFPLVTSSELKAYKSDEMIPAVGDNAAKETFRSVLNTARSMERNFGLHVLYLAYGFLDWKDVNGTEYHSPLLLCPINIGVDKNGGTYYLEAAHSGGFAFEVNKTLVNMLAVYSPTLSLSLPEADASNVYSYLTILKQYLLSVNENALAVTAKWKVSAEFGVGLFHYQKLQLQHDIETNVDKYLGNPLIRRLCKDTTAQIDSQGDKNIYSTKYILMDADSSQEEVIAAAQSGRSFILQGPPGSGKSQTITNIVASALGAGKTVLFVTEKATARSVIIDNLNKCRVNNNCKLTEFVLDFENFKKRGGAIARNAFVDELNKNLTSFAPVSGYDDELLAKESNLRRRVREYMNEMCNEYDERNYMRIMRDAARYVRYDDLRSSDGIPQEWSKVLDLCDALSRFYSESKRVCGGIRYKDDALYGCKGDAGNALYTAARKYLEALNGIERSLNYLAGMGWVTDGKRETLYKCADMAELWSGMPVLPEAVLSASDEAGIAALIERAHDRTEAVKRLEMHEGRRAGEYIDKEKFASFDLAKAEEELTYFRSPFRRIGRAYGSFLKNIFSCFKNKPYAVNYKAAYDAYACLTRYKAYTEAVRVNEVRSREDRARFGFVPSGISEWQELYDKLCAVREIVASTDRAILDIHAVGNWLKKFSSGGYARFVLNLKQCALTLRAAADDERALRDELSKYFEKGSRDEDYGYPGMRSEAETVCDNRTRLSGWKTLTDTVDEIVSSGCGNILNELTEDGTLTFEAAEGRIYKSYYRKLLDTFARDKGLRNIYNFDRPVHEQLIGDYSRTDLAAIASAPRRLYDRLRTSLKTAAEQRRGKAGEYLKIQSKTDYSVKRTISENWDYVKYIKPCFMMSPLNVSQYVDVDIQFDLVIFDEASQIFTEDALAAIMRGRQVIIAGDSKQLPPSDFFRAGDAKQDDDDVYYDEEANQEHSLLEAAAEALNDASIALTWHYRSADESLIAFSNEQMDYNLITFPSAVKNVNDGIRYYGVPYDPTACYVAGKGGAHINPGEADKAVELIYAEMTHPERHKFSIGVVAFSNAQASEIEMRWEAFKQHPLRKPVIEQWEKEHEEEPLIFCNLDTVQGDERDTIIISVCYSADADGKFILPYLGRIRLLSGKKRLNVAVTRARHQMLVVAMLDSLTLADTIRRSSAPEENKAGAKMLYDFLEYARSSGAGRESVCSEAYDPVVRSVCEALQSCGIEYATEIGRSECKIDVGIRDPQDPENFVLGIIVDNPGRADFDSVREYTRLTEQVLTDKYGWKIYRIYPVSWMNRYADEKTALLGAVNKALGK</sequence>
<evidence type="ECO:0000256" key="1">
    <source>
        <dbReference type="ARBA" id="ARBA00007913"/>
    </source>
</evidence>
<keyword evidence="5" id="KW-0067">ATP-binding</keyword>
<dbReference type="PANTHER" id="PTHR43788:SF8">
    <property type="entry name" value="DNA-BINDING PROTEIN SMUBP-2"/>
    <property type="match status" value="1"/>
</dbReference>
<dbReference type="InterPro" id="IPR050534">
    <property type="entry name" value="Coronavir_polyprotein_1ab"/>
</dbReference>
<reference evidence="9" key="1">
    <citation type="submission" date="2020-10" db="EMBL/GenBank/DDBJ databases">
        <authorList>
            <person name="Gilroy R."/>
        </authorList>
    </citation>
    <scope>NUCLEOTIDE SEQUENCE</scope>
    <source>
        <strain evidence="9">517</strain>
    </source>
</reference>
<dbReference type="EMBL" id="JADINF010000191">
    <property type="protein sequence ID" value="MBO8424838.1"/>
    <property type="molecule type" value="Genomic_DNA"/>
</dbReference>
<keyword evidence="4" id="KW-0347">Helicase</keyword>